<feature type="signal peptide" evidence="1">
    <location>
        <begin position="1"/>
        <end position="26"/>
    </location>
</feature>
<organism evidence="2 3">
    <name type="scientific">Actinomycetospora aurantiaca</name>
    <dbReference type="NCBI Taxonomy" id="3129233"/>
    <lineage>
        <taxon>Bacteria</taxon>
        <taxon>Bacillati</taxon>
        <taxon>Actinomycetota</taxon>
        <taxon>Actinomycetes</taxon>
        <taxon>Pseudonocardiales</taxon>
        <taxon>Pseudonocardiaceae</taxon>
        <taxon>Actinomycetospora</taxon>
    </lineage>
</organism>
<keyword evidence="1" id="KW-0732">Signal</keyword>
<sequence length="158" mass="17026">MRSRPTAVLLGIALLIVLTACGTASAQAPAAGLHAQVGFGFEIVDLQTDHQFPGQRSTFHVSYVYRDGLQGAGFDPSGHAVPADTYPYFQDIRDGMVAYVRSYPDKGDFYEVFLGNLARDVMARYPQLTSLDIRIDVPAFGGVPTARTGSVHMTRTGG</sequence>
<feature type="chain" id="PRO_5047377806" evidence="1">
    <location>
        <begin position="27"/>
        <end position="158"/>
    </location>
</feature>
<proteinExistence type="predicted"/>
<dbReference type="PROSITE" id="PS51257">
    <property type="entry name" value="PROKAR_LIPOPROTEIN"/>
    <property type="match status" value="1"/>
</dbReference>
<evidence type="ECO:0000313" key="2">
    <source>
        <dbReference type="EMBL" id="MEJ2871252.1"/>
    </source>
</evidence>
<evidence type="ECO:0000313" key="3">
    <source>
        <dbReference type="Proteomes" id="UP001385809"/>
    </source>
</evidence>
<gene>
    <name evidence="2" type="ORF">WCD74_26070</name>
</gene>
<evidence type="ECO:0000256" key="1">
    <source>
        <dbReference type="SAM" id="SignalP"/>
    </source>
</evidence>
<keyword evidence="3" id="KW-1185">Reference proteome</keyword>
<accession>A0ABU8MXC6</accession>
<reference evidence="2 3" key="1">
    <citation type="submission" date="2024-03" db="EMBL/GenBank/DDBJ databases">
        <title>Actinomycetospora sp. OC33-EN08, a novel actinomycete isolated from wild orchid (Aerides multiflora).</title>
        <authorList>
            <person name="Suriyachadkun C."/>
        </authorList>
    </citation>
    <scope>NUCLEOTIDE SEQUENCE [LARGE SCALE GENOMIC DNA]</scope>
    <source>
        <strain evidence="2 3">OC33-EN08</strain>
    </source>
</reference>
<name>A0ABU8MXC6_9PSEU</name>
<dbReference type="Proteomes" id="UP001385809">
    <property type="component" value="Unassembled WGS sequence"/>
</dbReference>
<comment type="caution">
    <text evidence="2">The sequence shown here is derived from an EMBL/GenBank/DDBJ whole genome shotgun (WGS) entry which is preliminary data.</text>
</comment>
<protein>
    <submittedName>
        <fullName evidence="2">Uncharacterized protein</fullName>
    </submittedName>
</protein>
<dbReference type="RefSeq" id="WP_337697820.1">
    <property type="nucleotide sequence ID" value="NZ_JBBEGN010000020.1"/>
</dbReference>
<dbReference type="EMBL" id="JBBEGN010000020">
    <property type="protein sequence ID" value="MEJ2871252.1"/>
    <property type="molecule type" value="Genomic_DNA"/>
</dbReference>